<accession>A0A8J6AW90</accession>
<dbReference type="EMBL" id="JAHDYR010000067">
    <property type="protein sequence ID" value="KAG9389808.1"/>
    <property type="molecule type" value="Genomic_DNA"/>
</dbReference>
<evidence type="ECO:0000313" key="1">
    <source>
        <dbReference type="EMBL" id="KAG9389808.1"/>
    </source>
</evidence>
<organism evidence="1 2">
    <name type="scientific">Carpediemonas membranifera</name>
    <dbReference type="NCBI Taxonomy" id="201153"/>
    <lineage>
        <taxon>Eukaryota</taxon>
        <taxon>Metamonada</taxon>
        <taxon>Carpediemonas-like organisms</taxon>
        <taxon>Carpediemonas</taxon>
    </lineage>
</organism>
<protein>
    <submittedName>
        <fullName evidence="1">Uncharacterized protein</fullName>
    </submittedName>
</protein>
<dbReference type="AlphaFoldDB" id="A0A8J6AW90"/>
<proteinExistence type="predicted"/>
<gene>
    <name evidence="1" type="ORF">J8273_8487</name>
</gene>
<evidence type="ECO:0000313" key="2">
    <source>
        <dbReference type="Proteomes" id="UP000717585"/>
    </source>
</evidence>
<name>A0A8J6AW90_9EUKA</name>
<reference evidence="1" key="1">
    <citation type="submission" date="2021-05" db="EMBL/GenBank/DDBJ databases">
        <title>A free-living protist that lacks canonical eukaryotic 1 DNA replication and segregation systems.</title>
        <authorList>
            <person name="Salas-Leiva D.E."/>
            <person name="Tromer E.C."/>
            <person name="Curtis B.A."/>
            <person name="Jerlstrom-Hultqvist J."/>
            <person name="Kolisko M."/>
            <person name="Yi Z."/>
            <person name="Salas-Leiva J.S."/>
            <person name="Gallot-Lavallee L."/>
            <person name="Kops G.J.P.L."/>
            <person name="Archibald J.M."/>
            <person name="Simpson A.G.B."/>
            <person name="Roger A.J."/>
        </authorList>
    </citation>
    <scope>NUCLEOTIDE SEQUENCE</scope>
    <source>
        <strain evidence="1">BICM</strain>
    </source>
</reference>
<sequence>MCSATSSPTGARHALISAYRVSLTATASISGDIPSLLQHAYSRHFEEQMSSIQVTEMLIDHARSILADGLPLSMNVELVDDEELPDAMHTLNQGAVWACLVGGGANPDLEDRVLQKAREERPDGNEMHDGVRKALTAEGKNLWFLCRMFFFSLNVAEKDGESYQYTEYGDCYHHRMYMGRLFMLDSANHTALTRARMPRALQSSEFVDPTRLTFPACLKVAELEASLPAWEKHRMVSDVSAKENQTFIVTSVGTVMAGEDSMVFTGPVEEVSRHLFHPVVVPTLSQITSCMHGTVLGWNKNGRLGLGRKNDMSGFEELPFRVDRIIPDDSINVFLSGRRLLFAGSGNPLIAQSGLLPGYRRDANCLTPTPLRFPERVKRFLCYIVVAWASDDLTHLCDYDAQYCVPFEAAEFGRTAVGNKWVDSFCDSTGQWFRVEKVSDGVAELVECEAPTSHWEITPVDVDPWAEL</sequence>
<comment type="caution">
    <text evidence="1">The sequence shown here is derived from an EMBL/GenBank/DDBJ whole genome shotgun (WGS) entry which is preliminary data.</text>
</comment>
<keyword evidence="2" id="KW-1185">Reference proteome</keyword>
<dbReference type="Proteomes" id="UP000717585">
    <property type="component" value="Unassembled WGS sequence"/>
</dbReference>